<evidence type="ECO:0000256" key="2">
    <source>
        <dbReference type="ARBA" id="ARBA00001946"/>
    </source>
</evidence>
<dbReference type="AlphaFoldDB" id="A0A8I0TQD1"/>
<keyword evidence="15" id="KW-1185">Reference proteome</keyword>
<reference evidence="14 15" key="1">
    <citation type="submission" date="2020-10" db="EMBL/GenBank/DDBJ databases">
        <title>Sequencing the genomes of 1000 actinobacteria strains.</title>
        <authorList>
            <person name="Klenk H.-P."/>
        </authorList>
    </citation>
    <scope>NUCLEOTIDE SEQUENCE [LARGE SCALE GENOMIC DNA]</scope>
    <source>
        <strain evidence="14 15">DSM 41803</strain>
    </source>
</reference>
<dbReference type="NCBIfam" id="TIGR01496">
    <property type="entry name" value="DHPS"/>
    <property type="match status" value="1"/>
</dbReference>
<comment type="pathway">
    <text evidence="3 12">Cofactor biosynthesis; tetrahydrofolate biosynthesis; 7,8-dihydrofolate from 2-amino-4-hydroxy-6-hydroxymethyl-7,8-dihydropteridine diphosphate and 4-aminobenzoate: step 1/2.</text>
</comment>
<evidence type="ECO:0000256" key="11">
    <source>
        <dbReference type="ARBA" id="ARBA00030193"/>
    </source>
</evidence>
<dbReference type="GO" id="GO:0004156">
    <property type="term" value="F:dihydropteroate synthase activity"/>
    <property type="evidence" value="ECO:0007669"/>
    <property type="project" value="UniProtKB-EC"/>
</dbReference>
<dbReference type="FunFam" id="3.20.20.20:FF:000006">
    <property type="entry name" value="Dihydropteroate synthase"/>
    <property type="match status" value="1"/>
</dbReference>
<dbReference type="PANTHER" id="PTHR20941">
    <property type="entry name" value="FOLATE SYNTHESIS PROTEINS"/>
    <property type="match status" value="1"/>
</dbReference>
<dbReference type="SUPFAM" id="SSF51717">
    <property type="entry name" value="Dihydropteroate synthetase-like"/>
    <property type="match status" value="1"/>
</dbReference>
<dbReference type="Gene3D" id="3.20.20.20">
    <property type="entry name" value="Dihydropteroate synthase-like"/>
    <property type="match status" value="1"/>
</dbReference>
<comment type="cofactor">
    <cofactor evidence="2 12">
        <name>Mg(2+)</name>
        <dbReference type="ChEBI" id="CHEBI:18420"/>
    </cofactor>
</comment>
<comment type="catalytic activity">
    <reaction evidence="1">
        <text>(7,8-dihydropterin-6-yl)methyl diphosphate + 4-aminobenzoate = 7,8-dihydropteroate + diphosphate</text>
        <dbReference type="Rhea" id="RHEA:19949"/>
        <dbReference type="ChEBI" id="CHEBI:17836"/>
        <dbReference type="ChEBI" id="CHEBI:17839"/>
        <dbReference type="ChEBI" id="CHEBI:33019"/>
        <dbReference type="ChEBI" id="CHEBI:72950"/>
        <dbReference type="EC" id="2.5.1.15"/>
    </reaction>
</comment>
<dbReference type="GO" id="GO:0046654">
    <property type="term" value="P:tetrahydrofolate biosynthetic process"/>
    <property type="evidence" value="ECO:0007669"/>
    <property type="project" value="UniProtKB-UniPathway"/>
</dbReference>
<evidence type="ECO:0000256" key="10">
    <source>
        <dbReference type="ARBA" id="ARBA00022909"/>
    </source>
</evidence>
<keyword evidence="7 12" id="KW-0808">Transferase</keyword>
<dbReference type="GO" id="GO:0046872">
    <property type="term" value="F:metal ion binding"/>
    <property type="evidence" value="ECO:0007669"/>
    <property type="project" value="UniProtKB-KW"/>
</dbReference>
<protein>
    <recommendedName>
        <fullName evidence="6 12">Dihydropteroate synthase</fullName>
        <shortName evidence="12">DHPS</shortName>
        <ecNumber evidence="5 12">2.5.1.15</ecNumber>
    </recommendedName>
    <alternativeName>
        <fullName evidence="11 12">Dihydropteroate pyrophosphorylase</fullName>
    </alternativeName>
</protein>
<evidence type="ECO:0000256" key="6">
    <source>
        <dbReference type="ARBA" id="ARBA00016919"/>
    </source>
</evidence>
<dbReference type="EC" id="2.5.1.15" evidence="5 12"/>
<dbReference type="InterPro" id="IPR000489">
    <property type="entry name" value="Pterin-binding_dom"/>
</dbReference>
<evidence type="ECO:0000256" key="7">
    <source>
        <dbReference type="ARBA" id="ARBA00022679"/>
    </source>
</evidence>
<comment type="function">
    <text evidence="12">Catalyzes the condensation of para-aminobenzoate (pABA) with 6-hydroxymethyl-7,8-dihydropterin diphosphate (DHPt-PP) to form 7,8-dihydropteroate (H2Pte), the immediate precursor of folate derivatives.</text>
</comment>
<dbReference type="InterPro" id="IPR011005">
    <property type="entry name" value="Dihydropteroate_synth-like_sf"/>
</dbReference>
<organism evidence="14 15">
    <name type="scientific">Streptomyces stelliscabiei</name>
    <dbReference type="NCBI Taxonomy" id="146820"/>
    <lineage>
        <taxon>Bacteria</taxon>
        <taxon>Bacillati</taxon>
        <taxon>Actinomycetota</taxon>
        <taxon>Actinomycetes</taxon>
        <taxon>Kitasatosporales</taxon>
        <taxon>Streptomycetaceae</taxon>
        <taxon>Streptomyces</taxon>
    </lineage>
</organism>
<dbReference type="EMBL" id="JADBGF010000001">
    <property type="protein sequence ID" value="MBE1594083.1"/>
    <property type="molecule type" value="Genomic_DNA"/>
</dbReference>
<dbReference type="InterPro" id="IPR006390">
    <property type="entry name" value="DHP_synth_dom"/>
</dbReference>
<proteinExistence type="inferred from homology"/>
<evidence type="ECO:0000256" key="1">
    <source>
        <dbReference type="ARBA" id="ARBA00000012"/>
    </source>
</evidence>
<dbReference type="PANTHER" id="PTHR20941:SF1">
    <property type="entry name" value="FOLIC ACID SYNTHESIS PROTEIN FOL1"/>
    <property type="match status" value="1"/>
</dbReference>
<evidence type="ECO:0000256" key="4">
    <source>
        <dbReference type="ARBA" id="ARBA00009503"/>
    </source>
</evidence>
<evidence type="ECO:0000256" key="9">
    <source>
        <dbReference type="ARBA" id="ARBA00022842"/>
    </source>
</evidence>
<dbReference type="PROSITE" id="PS50972">
    <property type="entry name" value="PTERIN_BINDING"/>
    <property type="match status" value="1"/>
</dbReference>
<comment type="caution">
    <text evidence="14">The sequence shown here is derived from an EMBL/GenBank/DDBJ whole genome shotgun (WGS) entry which is preliminary data.</text>
</comment>
<evidence type="ECO:0000256" key="12">
    <source>
        <dbReference type="RuleBase" id="RU361205"/>
    </source>
</evidence>
<feature type="domain" description="Pterin-binding" evidence="13">
    <location>
        <begin position="7"/>
        <end position="264"/>
    </location>
</feature>
<dbReference type="UniPathway" id="UPA00077">
    <property type="reaction ID" value="UER00156"/>
</dbReference>
<keyword evidence="8 12" id="KW-0479">Metal-binding</keyword>
<dbReference type="CDD" id="cd00739">
    <property type="entry name" value="DHPS"/>
    <property type="match status" value="1"/>
</dbReference>
<evidence type="ECO:0000313" key="14">
    <source>
        <dbReference type="EMBL" id="MBE1594083.1"/>
    </source>
</evidence>
<comment type="similarity">
    <text evidence="4 12">Belongs to the DHPS family.</text>
</comment>
<dbReference type="Pfam" id="PF00809">
    <property type="entry name" value="Pterin_bind"/>
    <property type="match status" value="1"/>
</dbReference>
<dbReference type="PROSITE" id="PS00792">
    <property type="entry name" value="DHPS_1"/>
    <property type="match status" value="1"/>
</dbReference>
<dbReference type="GO" id="GO:0005829">
    <property type="term" value="C:cytosol"/>
    <property type="evidence" value="ECO:0007669"/>
    <property type="project" value="TreeGrafter"/>
</dbReference>
<dbReference type="PROSITE" id="PS00793">
    <property type="entry name" value="DHPS_2"/>
    <property type="match status" value="1"/>
</dbReference>
<keyword evidence="10 12" id="KW-0289">Folate biosynthesis</keyword>
<sequence>MPITDRCLVMGIVNTTPDSFSDGGDCLDPTRAVERGLALVAAGADIVDVGGESTRPSARRVPESVELERVLPVVRGLAASGAVVSVDAMRARVAAAAVEAGASLVNDVSGGLADPDMAPVVAEAEVPYVATHWRGNSAHMQKQAHYDDAVAEVMAELGGRLAVLADAGVHPDRVVLDPGLGFAKTAEHNWEILRRLHEVRALGRPLLVGASRKSFLGALLAKGGPPPPPLERDRATAAVSALAAASGVWCVRVHDVASTADAVRVARQFTHFTSAHIHSSSLRKALA</sequence>
<accession>A0A8I0TQD1</accession>
<dbReference type="InterPro" id="IPR045031">
    <property type="entry name" value="DHP_synth-like"/>
</dbReference>
<dbReference type="GO" id="GO:0046656">
    <property type="term" value="P:folic acid biosynthetic process"/>
    <property type="evidence" value="ECO:0007669"/>
    <property type="project" value="UniProtKB-KW"/>
</dbReference>
<dbReference type="Proteomes" id="UP000629287">
    <property type="component" value="Unassembled WGS sequence"/>
</dbReference>
<name>A0A8I0TQD1_9ACTN</name>
<evidence type="ECO:0000313" key="15">
    <source>
        <dbReference type="Proteomes" id="UP000629287"/>
    </source>
</evidence>
<gene>
    <name evidence="14" type="ORF">H4687_000212</name>
</gene>
<evidence type="ECO:0000259" key="13">
    <source>
        <dbReference type="PROSITE" id="PS50972"/>
    </source>
</evidence>
<evidence type="ECO:0000256" key="8">
    <source>
        <dbReference type="ARBA" id="ARBA00022723"/>
    </source>
</evidence>
<evidence type="ECO:0000256" key="3">
    <source>
        <dbReference type="ARBA" id="ARBA00004763"/>
    </source>
</evidence>
<evidence type="ECO:0000256" key="5">
    <source>
        <dbReference type="ARBA" id="ARBA00012458"/>
    </source>
</evidence>
<keyword evidence="9 12" id="KW-0460">Magnesium</keyword>